<proteinExistence type="inferred from homology"/>
<dbReference type="EC" id="2.3.1.225" evidence="10"/>
<dbReference type="GO" id="GO:0006612">
    <property type="term" value="P:protein targeting to membrane"/>
    <property type="evidence" value="ECO:0007669"/>
    <property type="project" value="TreeGrafter"/>
</dbReference>
<dbReference type="InterPro" id="IPR039859">
    <property type="entry name" value="PFA4/ZDH16/20/ERF2-like"/>
</dbReference>
<evidence type="ECO:0000256" key="2">
    <source>
        <dbReference type="ARBA" id="ARBA00022679"/>
    </source>
</evidence>
<comment type="similarity">
    <text evidence="10">Belongs to the DHHC palmitoyltransferase family.</text>
</comment>
<dbReference type="GO" id="GO:0005783">
    <property type="term" value="C:endoplasmic reticulum"/>
    <property type="evidence" value="ECO:0007669"/>
    <property type="project" value="TreeGrafter"/>
</dbReference>
<accession>A0AAE0U8I8</accession>
<evidence type="ECO:0000259" key="11">
    <source>
        <dbReference type="Pfam" id="PF01529"/>
    </source>
</evidence>
<dbReference type="InterPro" id="IPR001594">
    <property type="entry name" value="Palmitoyltrfase_DHHC"/>
</dbReference>
<feature type="transmembrane region" description="Helical" evidence="10">
    <location>
        <begin position="106"/>
        <end position="126"/>
    </location>
</feature>
<dbReference type="PANTHER" id="PTHR22883:SF288">
    <property type="entry name" value="PALMITOYLTRANSFERASE SWF1"/>
    <property type="match status" value="1"/>
</dbReference>
<keyword evidence="8 10" id="KW-0012">Acyltransferase</keyword>
<dbReference type="GO" id="GO:0005794">
    <property type="term" value="C:Golgi apparatus"/>
    <property type="evidence" value="ECO:0007669"/>
    <property type="project" value="TreeGrafter"/>
</dbReference>
<reference evidence="12" key="1">
    <citation type="journal article" date="2023" name="Mol. Phylogenet. Evol.">
        <title>Genome-scale phylogeny and comparative genomics of the fungal order Sordariales.</title>
        <authorList>
            <person name="Hensen N."/>
            <person name="Bonometti L."/>
            <person name="Westerberg I."/>
            <person name="Brannstrom I.O."/>
            <person name="Guillou S."/>
            <person name="Cros-Aarteil S."/>
            <person name="Calhoun S."/>
            <person name="Haridas S."/>
            <person name="Kuo A."/>
            <person name="Mondo S."/>
            <person name="Pangilinan J."/>
            <person name="Riley R."/>
            <person name="LaButti K."/>
            <person name="Andreopoulos B."/>
            <person name="Lipzen A."/>
            <person name="Chen C."/>
            <person name="Yan M."/>
            <person name="Daum C."/>
            <person name="Ng V."/>
            <person name="Clum A."/>
            <person name="Steindorff A."/>
            <person name="Ohm R.A."/>
            <person name="Martin F."/>
            <person name="Silar P."/>
            <person name="Natvig D.O."/>
            <person name="Lalanne C."/>
            <person name="Gautier V."/>
            <person name="Ament-Velasquez S.L."/>
            <person name="Kruys A."/>
            <person name="Hutchinson M.I."/>
            <person name="Powell A.J."/>
            <person name="Barry K."/>
            <person name="Miller A.N."/>
            <person name="Grigoriev I.V."/>
            <person name="Debuchy R."/>
            <person name="Gladieux P."/>
            <person name="Hiltunen Thoren M."/>
            <person name="Johannesson H."/>
        </authorList>
    </citation>
    <scope>NUCLEOTIDE SEQUENCE</scope>
    <source>
        <strain evidence="12">CBS 232.78</strain>
    </source>
</reference>
<comment type="subcellular location">
    <subcellularLocation>
        <location evidence="1">Membrane</location>
        <topology evidence="1">Multi-pass membrane protein</topology>
    </subcellularLocation>
</comment>
<evidence type="ECO:0000256" key="1">
    <source>
        <dbReference type="ARBA" id="ARBA00004141"/>
    </source>
</evidence>
<keyword evidence="2 10" id="KW-0808">Transferase</keyword>
<dbReference type="PANTHER" id="PTHR22883">
    <property type="entry name" value="ZINC FINGER DHHC DOMAIN CONTAINING PROTEIN"/>
    <property type="match status" value="1"/>
</dbReference>
<name>A0AAE0U8I8_9PEZI</name>
<keyword evidence="4 10" id="KW-1133">Transmembrane helix</keyword>
<evidence type="ECO:0000256" key="9">
    <source>
        <dbReference type="ARBA" id="ARBA00048048"/>
    </source>
</evidence>
<keyword evidence="13" id="KW-1185">Reference proteome</keyword>
<keyword evidence="3 10" id="KW-0812">Transmembrane</keyword>
<evidence type="ECO:0000256" key="5">
    <source>
        <dbReference type="ARBA" id="ARBA00023136"/>
    </source>
</evidence>
<dbReference type="EMBL" id="JAULSW010000001">
    <property type="protein sequence ID" value="KAK3394941.1"/>
    <property type="molecule type" value="Genomic_DNA"/>
</dbReference>
<sequence>MGAIATVAIIVLGISFMTFVAFFGRLPALRRTPIAWLHRLIWVHIPNSVLALDDRLTAGKVTSSCSRFGNYIMHDKHPTVLIFFLLLLSVGEFLYLPTAWPQLSRYQQFIGFIAMVLPYLFLYLSAFSDPGTITARNHGAEMARYPYDFTLFHPGASCSTCRLLKPARSKHCSICKRCVARSDHHCIFINNCVGAGNTHWFVLLLLSTAFLTLYGGILGLQLITAKMRARYPFWAVIPSRAHDGAGMDFADWLIVWSYGLQAQGGVSMGAVTLLALLTSPLVWGLLGYHLYLIYCGTTTNESMKWSDWQAEMSDGFAFRRALVPPRPAVRAKDLSIEPLWTRWPAEAEQILVRTENGLPPVQSTSLPGVGEWEHVWRLKDIENLYDLGFWDNLVDVFVPYHMFRDPPVGRWGSGHTEEKQESSDDMS</sequence>
<dbReference type="Proteomes" id="UP001285441">
    <property type="component" value="Unassembled WGS sequence"/>
</dbReference>
<feature type="transmembrane region" description="Helical" evidence="10">
    <location>
        <begin position="200"/>
        <end position="223"/>
    </location>
</feature>
<comment type="catalytic activity">
    <reaction evidence="9 10">
        <text>L-cysteinyl-[protein] + hexadecanoyl-CoA = S-hexadecanoyl-L-cysteinyl-[protein] + CoA</text>
        <dbReference type="Rhea" id="RHEA:36683"/>
        <dbReference type="Rhea" id="RHEA-COMP:10131"/>
        <dbReference type="Rhea" id="RHEA-COMP:11032"/>
        <dbReference type="ChEBI" id="CHEBI:29950"/>
        <dbReference type="ChEBI" id="CHEBI:57287"/>
        <dbReference type="ChEBI" id="CHEBI:57379"/>
        <dbReference type="ChEBI" id="CHEBI:74151"/>
        <dbReference type="EC" id="2.3.1.225"/>
    </reaction>
</comment>
<feature type="domain" description="Palmitoyltransferase DHHC" evidence="11">
    <location>
        <begin position="156"/>
        <end position="305"/>
    </location>
</feature>
<evidence type="ECO:0000256" key="8">
    <source>
        <dbReference type="ARBA" id="ARBA00023315"/>
    </source>
</evidence>
<organism evidence="12 13">
    <name type="scientific">Podospora didyma</name>
    <dbReference type="NCBI Taxonomy" id="330526"/>
    <lineage>
        <taxon>Eukaryota</taxon>
        <taxon>Fungi</taxon>
        <taxon>Dikarya</taxon>
        <taxon>Ascomycota</taxon>
        <taxon>Pezizomycotina</taxon>
        <taxon>Sordariomycetes</taxon>
        <taxon>Sordariomycetidae</taxon>
        <taxon>Sordariales</taxon>
        <taxon>Podosporaceae</taxon>
        <taxon>Podospora</taxon>
    </lineage>
</organism>
<evidence type="ECO:0000256" key="10">
    <source>
        <dbReference type="RuleBase" id="RU079119"/>
    </source>
</evidence>
<dbReference type="PROSITE" id="PS50216">
    <property type="entry name" value="DHHC"/>
    <property type="match status" value="1"/>
</dbReference>
<keyword evidence="5 10" id="KW-0472">Membrane</keyword>
<gene>
    <name evidence="12" type="ORF">B0H63DRAFT_462429</name>
</gene>
<keyword evidence="6" id="KW-0564">Palmitate</keyword>
<keyword evidence="7" id="KW-0449">Lipoprotein</keyword>
<dbReference type="GO" id="GO:0016020">
    <property type="term" value="C:membrane"/>
    <property type="evidence" value="ECO:0007669"/>
    <property type="project" value="UniProtKB-SubCell"/>
</dbReference>
<evidence type="ECO:0000256" key="3">
    <source>
        <dbReference type="ARBA" id="ARBA00022692"/>
    </source>
</evidence>
<feature type="transmembrane region" description="Helical" evidence="10">
    <location>
        <begin position="270"/>
        <end position="294"/>
    </location>
</feature>
<feature type="transmembrane region" description="Helical" evidence="10">
    <location>
        <begin position="6"/>
        <end position="24"/>
    </location>
</feature>
<dbReference type="GO" id="GO:0019706">
    <property type="term" value="F:protein-cysteine S-palmitoyltransferase activity"/>
    <property type="evidence" value="ECO:0007669"/>
    <property type="project" value="UniProtKB-EC"/>
</dbReference>
<evidence type="ECO:0000256" key="4">
    <source>
        <dbReference type="ARBA" id="ARBA00022989"/>
    </source>
</evidence>
<feature type="transmembrane region" description="Helical" evidence="10">
    <location>
        <begin position="80"/>
        <end position="100"/>
    </location>
</feature>
<comment type="domain">
    <text evidence="10">The DHHC domain is required for palmitoyltransferase activity.</text>
</comment>
<evidence type="ECO:0000313" key="12">
    <source>
        <dbReference type="EMBL" id="KAK3394941.1"/>
    </source>
</evidence>
<reference evidence="12" key="2">
    <citation type="submission" date="2023-06" db="EMBL/GenBank/DDBJ databases">
        <authorList>
            <consortium name="Lawrence Berkeley National Laboratory"/>
            <person name="Haridas S."/>
            <person name="Hensen N."/>
            <person name="Bonometti L."/>
            <person name="Westerberg I."/>
            <person name="Brannstrom I.O."/>
            <person name="Guillou S."/>
            <person name="Cros-Aarteil S."/>
            <person name="Calhoun S."/>
            <person name="Kuo A."/>
            <person name="Mondo S."/>
            <person name="Pangilinan J."/>
            <person name="Riley R."/>
            <person name="LaButti K."/>
            <person name="Andreopoulos B."/>
            <person name="Lipzen A."/>
            <person name="Chen C."/>
            <person name="Yanf M."/>
            <person name="Daum C."/>
            <person name="Ng V."/>
            <person name="Clum A."/>
            <person name="Steindorff A."/>
            <person name="Ohm R."/>
            <person name="Martin F."/>
            <person name="Silar P."/>
            <person name="Natvig D."/>
            <person name="Lalanne C."/>
            <person name="Gautier V."/>
            <person name="Ament-velasquez S.L."/>
            <person name="Kruys A."/>
            <person name="Hutchinson M.I."/>
            <person name="Powell A.J."/>
            <person name="Barry K."/>
            <person name="Miller A.N."/>
            <person name="Grigoriev I.V."/>
            <person name="Debuchy R."/>
            <person name="Gladieux P."/>
            <person name="Thoren M.H."/>
            <person name="Johannesson H."/>
        </authorList>
    </citation>
    <scope>NUCLEOTIDE SEQUENCE</scope>
    <source>
        <strain evidence="12">CBS 232.78</strain>
    </source>
</reference>
<protein>
    <recommendedName>
        <fullName evidence="10">Palmitoyltransferase</fullName>
        <ecNumber evidence="10">2.3.1.225</ecNumber>
    </recommendedName>
</protein>
<evidence type="ECO:0000256" key="7">
    <source>
        <dbReference type="ARBA" id="ARBA00023288"/>
    </source>
</evidence>
<evidence type="ECO:0000313" key="13">
    <source>
        <dbReference type="Proteomes" id="UP001285441"/>
    </source>
</evidence>
<comment type="caution">
    <text evidence="12">The sequence shown here is derived from an EMBL/GenBank/DDBJ whole genome shotgun (WGS) entry which is preliminary data.</text>
</comment>
<dbReference type="Pfam" id="PF01529">
    <property type="entry name" value="DHHC"/>
    <property type="match status" value="1"/>
</dbReference>
<evidence type="ECO:0000256" key="6">
    <source>
        <dbReference type="ARBA" id="ARBA00023139"/>
    </source>
</evidence>
<dbReference type="AlphaFoldDB" id="A0AAE0U8I8"/>